<reference evidence="2" key="2">
    <citation type="submission" date="2015-03" db="EMBL/GenBank/DDBJ databases">
        <authorList>
            <person name="Murphy D."/>
        </authorList>
    </citation>
    <scope>NUCLEOTIDE SEQUENCE</scope>
</reference>
<feature type="chain" id="PRO_5006831902" evidence="1">
    <location>
        <begin position="19"/>
        <end position="256"/>
    </location>
</feature>
<reference evidence="2" key="1">
    <citation type="journal article" date="2015" name="PLoS ONE">
        <title>Identification and Comparative Expression Profiles of Chemoreception Genes Revealed from Major Chemoreception Organs of the Rice Leaf Folder, Cnaphalocrocis medinalis (Lepidoptera: Pyralidae).</title>
        <authorList>
            <person name="Zeng F.F."/>
            <person name="Zhao Z.F."/>
            <person name="Yan M.J."/>
            <person name="Zhou W."/>
            <person name="Zhang Z."/>
            <person name="Zhang A."/>
            <person name="Lu Z.X."/>
            <person name="Wang M.Q."/>
        </authorList>
    </citation>
    <scope>NUCLEOTIDE SEQUENCE</scope>
</reference>
<proteinExistence type="evidence at transcript level"/>
<dbReference type="InterPro" id="IPR010562">
    <property type="entry name" value="Haemolymph_juvenile_hormone-bd"/>
</dbReference>
<feature type="signal peptide" evidence="1">
    <location>
        <begin position="1"/>
        <end position="18"/>
    </location>
</feature>
<dbReference type="Pfam" id="PF06585">
    <property type="entry name" value="JHBP"/>
    <property type="match status" value="1"/>
</dbReference>
<accession>A0A0U2QG64</accession>
<evidence type="ECO:0000256" key="1">
    <source>
        <dbReference type="SAM" id="SignalP"/>
    </source>
</evidence>
<dbReference type="PANTHER" id="PTHR11008">
    <property type="entry name" value="PROTEIN TAKEOUT-LIKE PROTEIN"/>
    <property type="match status" value="1"/>
</dbReference>
<dbReference type="AlphaFoldDB" id="A0A0U2QG64"/>
<dbReference type="InterPro" id="IPR038606">
    <property type="entry name" value="To_sf"/>
</dbReference>
<dbReference type="Gene3D" id="3.15.10.30">
    <property type="entry name" value="Haemolymph juvenile hormone binding protein"/>
    <property type="match status" value="1"/>
</dbReference>
<keyword evidence="1" id="KW-0732">Signal</keyword>
<sequence length="256" mass="28698">MLVKSVLILSTVLLSSDAAFVDTLKKCGKNDGECHREMIQNVLKEASKPGIQELNIPPFDPVVLKDVSIPILNVVDLELADGVVRGMRNCVVNSFVTAMEKGKASMDITCDLVVKGKYKAFSNSPLVKSVLGADKLRGDGNAKLKIEQLNVKFDFHFFIEERDGETYIKCKDKKLDYKYEVKGKVVFAADHLYLDDKDASEVIVNLLNQNWRLVVESAGQQLMGRAMDRIKVFFTSFFGSVPTKYYIIDDLTPYVK</sequence>
<dbReference type="EMBL" id="KP975114">
    <property type="protein sequence ID" value="ALT31633.1"/>
    <property type="molecule type" value="mRNA"/>
</dbReference>
<protein>
    <submittedName>
        <fullName evidence="2">Odorant-binding protein 3</fullName>
    </submittedName>
</protein>
<dbReference type="OrthoDB" id="7457915at2759"/>
<gene>
    <name evidence="2" type="primary">obp3</name>
</gene>
<dbReference type="SMART" id="SM00700">
    <property type="entry name" value="JHBP"/>
    <property type="match status" value="1"/>
</dbReference>
<name>A0A0U2QG64_CNAME</name>
<dbReference type="PANTHER" id="PTHR11008:SF32">
    <property type="entry name" value="CIRCADIAN CLOCK-CONTROLLED PROTEIN DAYWAKE-RELATED"/>
    <property type="match status" value="1"/>
</dbReference>
<organism evidence="2">
    <name type="scientific">Cnaphalocrocis medinalis</name>
    <name type="common">Rice leaffolder moth</name>
    <dbReference type="NCBI Taxonomy" id="437488"/>
    <lineage>
        <taxon>Eukaryota</taxon>
        <taxon>Metazoa</taxon>
        <taxon>Ecdysozoa</taxon>
        <taxon>Arthropoda</taxon>
        <taxon>Hexapoda</taxon>
        <taxon>Insecta</taxon>
        <taxon>Pterygota</taxon>
        <taxon>Neoptera</taxon>
        <taxon>Endopterygota</taxon>
        <taxon>Lepidoptera</taxon>
        <taxon>Glossata</taxon>
        <taxon>Ditrysia</taxon>
        <taxon>Pyraloidea</taxon>
        <taxon>Crambidae</taxon>
        <taxon>Pyraustinae</taxon>
        <taxon>Cnaphalocrocis</taxon>
    </lineage>
</organism>
<dbReference type="GO" id="GO:0005615">
    <property type="term" value="C:extracellular space"/>
    <property type="evidence" value="ECO:0007669"/>
    <property type="project" value="TreeGrafter"/>
</dbReference>
<evidence type="ECO:0000313" key="2">
    <source>
        <dbReference type="EMBL" id="ALT31633.1"/>
    </source>
</evidence>